<dbReference type="EMBL" id="MU826830">
    <property type="protein sequence ID" value="KAJ7373544.1"/>
    <property type="molecule type" value="Genomic_DNA"/>
</dbReference>
<evidence type="ECO:0000256" key="2">
    <source>
        <dbReference type="ARBA" id="ARBA00005042"/>
    </source>
</evidence>
<evidence type="ECO:0000256" key="3">
    <source>
        <dbReference type="ARBA" id="ARBA00010682"/>
    </source>
</evidence>
<keyword evidence="6" id="KW-0677">Repeat</keyword>
<proteinExistence type="inferred from homology"/>
<dbReference type="Proteomes" id="UP001163046">
    <property type="component" value="Unassembled WGS sequence"/>
</dbReference>
<evidence type="ECO:0000256" key="10">
    <source>
        <dbReference type="ARBA" id="ARBA00048586"/>
    </source>
</evidence>
<dbReference type="OrthoDB" id="10250191at2759"/>
<evidence type="ECO:0000256" key="8">
    <source>
        <dbReference type="ARBA" id="ARBA00023209"/>
    </source>
</evidence>
<keyword evidence="11" id="KW-0547">Nucleotide-binding</keyword>
<reference evidence="14" key="1">
    <citation type="submission" date="2023-01" db="EMBL/GenBank/DDBJ databases">
        <title>Genome assembly of the deep-sea coral Lophelia pertusa.</title>
        <authorList>
            <person name="Herrera S."/>
            <person name="Cordes E."/>
        </authorList>
    </citation>
    <scope>NUCLEOTIDE SEQUENCE</scope>
    <source>
        <strain evidence="14">USNM1676648</strain>
        <tissue evidence="14">Polyp</tissue>
    </source>
</reference>
<evidence type="ECO:0000256" key="9">
    <source>
        <dbReference type="ARBA" id="ARBA00023264"/>
    </source>
</evidence>
<comment type="pathway">
    <text evidence="2 11">Phospholipid metabolism; phosphatidylglycerol biosynthesis; phosphatidylglycerol from CDP-diacylglycerol: step 1/2.</text>
</comment>
<evidence type="ECO:0000256" key="6">
    <source>
        <dbReference type="ARBA" id="ARBA00022737"/>
    </source>
</evidence>
<evidence type="ECO:0000256" key="11">
    <source>
        <dbReference type="RuleBase" id="RU365024"/>
    </source>
</evidence>
<comment type="subcellular location">
    <subcellularLocation>
        <location evidence="11">Mitochondrion</location>
    </subcellularLocation>
</comment>
<dbReference type="PANTHER" id="PTHR12586">
    <property type="entry name" value="CDP-DIACYLGLYCEROL--SERINE O-PHOSPHATIDYLTRANSFERASE"/>
    <property type="match status" value="1"/>
</dbReference>
<sequence>MGEHAPVFAVNGDDISVLHEPSQFFNTLKDNVSKAKQRIILASLYLGTGAKEQQLVECIHEAVKRSEASDQLLNVEILLEHTRGSRGEDNSRTMLLPLVQNFTDAVKVSLYHSPSLRGLLKLLLPERFNETVALTHLKVYLTDDTLIMSGANLSADYFTNRQDRYIEIKNCPQLANYFHGLVSTVRSFSLHLQPDNTTKMSESFPVYPQKDLIEERNSRLKRGREYLNICKRKKKRTRSSQEHQTNISTHG</sequence>
<evidence type="ECO:0000259" key="13">
    <source>
        <dbReference type="PROSITE" id="PS50035"/>
    </source>
</evidence>
<accession>A0A9X0CU53</accession>
<dbReference type="SUPFAM" id="SSF56024">
    <property type="entry name" value="Phospholipase D/nuclease"/>
    <property type="match status" value="1"/>
</dbReference>
<protein>
    <recommendedName>
        <fullName evidence="11">CDP-diacylglycerol--glycerol-3-phosphate 3-phosphatidyltransferase</fullName>
        <ecNumber evidence="11">2.7.8.5</ecNumber>
    </recommendedName>
</protein>
<dbReference type="GO" id="GO:0005524">
    <property type="term" value="F:ATP binding"/>
    <property type="evidence" value="ECO:0007669"/>
    <property type="project" value="UniProtKB-KW"/>
</dbReference>
<name>A0A9X0CU53_9CNID</name>
<dbReference type="GO" id="GO:0005739">
    <property type="term" value="C:mitochondrion"/>
    <property type="evidence" value="ECO:0007669"/>
    <property type="project" value="UniProtKB-SubCell"/>
</dbReference>
<keyword evidence="5 11" id="KW-0808">Transferase</keyword>
<evidence type="ECO:0000256" key="5">
    <source>
        <dbReference type="ARBA" id="ARBA00022679"/>
    </source>
</evidence>
<dbReference type="AlphaFoldDB" id="A0A9X0CU53"/>
<keyword evidence="15" id="KW-1185">Reference proteome</keyword>
<dbReference type="PANTHER" id="PTHR12586:SF1">
    <property type="entry name" value="CDP-DIACYLGLYCEROL--GLYCEROL-3-PHOSPHATE 3-PHOSPHATIDYLTRANSFERASE, MITOCHONDRIAL"/>
    <property type="match status" value="1"/>
</dbReference>
<feature type="compositionally biased region" description="Polar residues" evidence="12">
    <location>
        <begin position="242"/>
        <end position="251"/>
    </location>
</feature>
<keyword evidence="7 11" id="KW-0443">Lipid metabolism</keyword>
<dbReference type="GO" id="GO:0008444">
    <property type="term" value="F:CDP-diacylglycerol-glycerol-3-phosphate 3-phosphatidyltransferase activity"/>
    <property type="evidence" value="ECO:0007669"/>
    <property type="project" value="UniProtKB-EC"/>
</dbReference>
<evidence type="ECO:0000256" key="12">
    <source>
        <dbReference type="SAM" id="MobiDB-lite"/>
    </source>
</evidence>
<gene>
    <name evidence="14" type="primary">PGS1_5</name>
    <name evidence="14" type="ORF">OS493_011146</name>
</gene>
<feature type="region of interest" description="Disordered" evidence="12">
    <location>
        <begin position="232"/>
        <end position="251"/>
    </location>
</feature>
<evidence type="ECO:0000256" key="4">
    <source>
        <dbReference type="ARBA" id="ARBA00022516"/>
    </source>
</evidence>
<evidence type="ECO:0000256" key="1">
    <source>
        <dbReference type="ARBA" id="ARBA00003537"/>
    </source>
</evidence>
<evidence type="ECO:0000313" key="15">
    <source>
        <dbReference type="Proteomes" id="UP001163046"/>
    </source>
</evidence>
<dbReference type="InterPro" id="IPR016270">
    <property type="entry name" value="PGS1"/>
</dbReference>
<dbReference type="InterPro" id="IPR001736">
    <property type="entry name" value="PLipase_D/transphosphatidylase"/>
</dbReference>
<keyword evidence="9 11" id="KW-1208">Phospholipid metabolism</keyword>
<comment type="function">
    <text evidence="1 11">Functions in the biosynthesis of the anionic phospholipids phosphatidylglycerol and cardiolipin.</text>
</comment>
<comment type="catalytic activity">
    <reaction evidence="10 11">
        <text>a CDP-1,2-diacyl-sn-glycerol + sn-glycerol 3-phosphate = a 1,2-diacyl-sn-glycero-3-phospho-(1'-sn-glycero-3'-phosphate) + CMP + H(+)</text>
        <dbReference type="Rhea" id="RHEA:12593"/>
        <dbReference type="ChEBI" id="CHEBI:15378"/>
        <dbReference type="ChEBI" id="CHEBI:57597"/>
        <dbReference type="ChEBI" id="CHEBI:58332"/>
        <dbReference type="ChEBI" id="CHEBI:60110"/>
        <dbReference type="ChEBI" id="CHEBI:60377"/>
        <dbReference type="EC" id="2.7.8.5"/>
    </reaction>
</comment>
<evidence type="ECO:0000256" key="7">
    <source>
        <dbReference type="ARBA" id="ARBA00023098"/>
    </source>
</evidence>
<dbReference type="Gene3D" id="3.30.870.10">
    <property type="entry name" value="Endonuclease Chain A"/>
    <property type="match status" value="1"/>
</dbReference>
<keyword evidence="11" id="KW-0067">ATP-binding</keyword>
<evidence type="ECO:0000313" key="14">
    <source>
        <dbReference type="EMBL" id="KAJ7373544.1"/>
    </source>
</evidence>
<dbReference type="EC" id="2.7.8.5" evidence="11"/>
<comment type="caution">
    <text evidence="14">The sequence shown here is derived from an EMBL/GenBank/DDBJ whole genome shotgun (WGS) entry which is preliminary data.</text>
</comment>
<comment type="similarity">
    <text evidence="3 11">Belongs to the CDP-alcohol phosphatidyltransferase class-II family.</text>
</comment>
<dbReference type="GO" id="GO:0032049">
    <property type="term" value="P:cardiolipin biosynthetic process"/>
    <property type="evidence" value="ECO:0007669"/>
    <property type="project" value="InterPro"/>
</dbReference>
<keyword evidence="11" id="KW-0496">Mitochondrion</keyword>
<feature type="domain" description="PLD phosphodiesterase" evidence="13">
    <location>
        <begin position="131"/>
        <end position="157"/>
    </location>
</feature>
<keyword evidence="8 11" id="KW-0594">Phospholipid biosynthesis</keyword>
<keyword evidence="4 11" id="KW-0444">Lipid biosynthesis</keyword>
<dbReference type="PROSITE" id="PS50035">
    <property type="entry name" value="PLD"/>
    <property type="match status" value="1"/>
</dbReference>
<organism evidence="14 15">
    <name type="scientific">Desmophyllum pertusum</name>
    <dbReference type="NCBI Taxonomy" id="174260"/>
    <lineage>
        <taxon>Eukaryota</taxon>
        <taxon>Metazoa</taxon>
        <taxon>Cnidaria</taxon>
        <taxon>Anthozoa</taxon>
        <taxon>Hexacorallia</taxon>
        <taxon>Scleractinia</taxon>
        <taxon>Caryophylliina</taxon>
        <taxon>Caryophylliidae</taxon>
        <taxon>Desmophyllum</taxon>
    </lineage>
</organism>
<dbReference type="CDD" id="cd09135">
    <property type="entry name" value="PLDc_PGS1_euk_1"/>
    <property type="match status" value="1"/>
</dbReference>